<dbReference type="EMBL" id="BLKM01011744">
    <property type="protein sequence ID" value="GFG34173.1"/>
    <property type="molecule type" value="Genomic_DNA"/>
</dbReference>
<proteinExistence type="predicted"/>
<dbReference type="InParanoid" id="A0A6L2PNJ5"/>
<keyword evidence="2" id="KW-1185">Reference proteome</keyword>
<evidence type="ECO:0000313" key="2">
    <source>
        <dbReference type="Proteomes" id="UP000502823"/>
    </source>
</evidence>
<name>A0A6L2PNJ5_COPFO</name>
<dbReference type="OrthoDB" id="7999790at2759"/>
<evidence type="ECO:0000313" key="1">
    <source>
        <dbReference type="EMBL" id="GFG34173.1"/>
    </source>
</evidence>
<dbReference type="Proteomes" id="UP000502823">
    <property type="component" value="Unassembled WGS sequence"/>
</dbReference>
<organism evidence="1 2">
    <name type="scientific">Coptotermes formosanus</name>
    <name type="common">Formosan subterranean termite</name>
    <dbReference type="NCBI Taxonomy" id="36987"/>
    <lineage>
        <taxon>Eukaryota</taxon>
        <taxon>Metazoa</taxon>
        <taxon>Ecdysozoa</taxon>
        <taxon>Arthropoda</taxon>
        <taxon>Hexapoda</taxon>
        <taxon>Insecta</taxon>
        <taxon>Pterygota</taxon>
        <taxon>Neoptera</taxon>
        <taxon>Polyneoptera</taxon>
        <taxon>Dictyoptera</taxon>
        <taxon>Blattodea</taxon>
        <taxon>Blattoidea</taxon>
        <taxon>Termitoidae</taxon>
        <taxon>Rhinotermitidae</taxon>
        <taxon>Coptotermes</taxon>
    </lineage>
</organism>
<gene>
    <name evidence="1" type="ORF">Cfor_08157</name>
</gene>
<dbReference type="PANTHER" id="PTHR46114:SF1">
    <property type="entry name" value="ZAD DOMAIN-CONTAINING PROTEIN"/>
    <property type="match status" value="1"/>
</dbReference>
<accession>A0A6L2PNJ5</accession>
<comment type="caution">
    <text evidence="1">The sequence shown here is derived from an EMBL/GenBank/DDBJ whole genome shotgun (WGS) entry which is preliminary data.</text>
</comment>
<protein>
    <submittedName>
        <fullName evidence="1">Uncharacterized protein</fullName>
    </submittedName>
</protein>
<dbReference type="PANTHER" id="PTHR46114">
    <property type="entry name" value="APPLE DOMAIN-CONTAINING PROTEIN"/>
    <property type="match status" value="1"/>
</dbReference>
<reference evidence="2" key="1">
    <citation type="submission" date="2020-01" db="EMBL/GenBank/DDBJ databases">
        <title>Draft genome sequence of the Termite Coptotermes fromosanus.</title>
        <authorList>
            <person name="Itakura S."/>
            <person name="Yosikawa Y."/>
            <person name="Umezawa K."/>
        </authorList>
    </citation>
    <scope>NUCLEOTIDE SEQUENCE [LARGE SCALE GENOMIC DNA]</scope>
</reference>
<sequence>MKGGFFIGPQIRKAMSDPFFENSMNLLEKQAWQSFKNILENFLGNKRTPYYKHILHNWLEHLKTWAAT</sequence>
<dbReference type="AlphaFoldDB" id="A0A6L2PNJ5"/>